<sequence length="102" mass="10401">AGGHHRLGQAHPRLLHTLAGRPDESAAERLDGDPGAEHRVSLAAVRGRDCVRGGLCGGRGAGQDLGAAGPPCCHPAAGSTLQEAAHGERGVCHAQSHRARQL</sequence>
<feature type="compositionally biased region" description="Basic and acidic residues" evidence="1">
    <location>
        <begin position="21"/>
        <end position="36"/>
    </location>
</feature>
<protein>
    <submittedName>
        <fullName evidence="2">Estrogen-related receptor beta</fullName>
    </submittedName>
</protein>
<dbReference type="EMBL" id="HADW01011949">
    <property type="protein sequence ID" value="SBP13349.1"/>
    <property type="molecule type" value="Transcribed_RNA"/>
</dbReference>
<reference evidence="2" key="1">
    <citation type="submission" date="2016-05" db="EMBL/GenBank/DDBJ databases">
        <authorList>
            <person name="Lavstsen T."/>
            <person name="Jespersen J.S."/>
        </authorList>
    </citation>
    <scope>NUCLEOTIDE SEQUENCE</scope>
    <source>
        <tissue evidence="2">Brain</tissue>
    </source>
</reference>
<gene>
    <name evidence="2" type="primary">ESRRB</name>
</gene>
<evidence type="ECO:0000256" key="1">
    <source>
        <dbReference type="SAM" id="MobiDB-lite"/>
    </source>
</evidence>
<accession>A0A1A7X6A7</accession>
<proteinExistence type="predicted"/>
<dbReference type="AlphaFoldDB" id="A0A1A7X6A7"/>
<keyword evidence="2" id="KW-0675">Receptor</keyword>
<name>A0A1A7X6A7_9TELE</name>
<feature type="region of interest" description="Disordered" evidence="1">
    <location>
        <begin position="1"/>
        <end position="36"/>
    </location>
</feature>
<feature type="non-terminal residue" evidence="2">
    <location>
        <position position="1"/>
    </location>
</feature>
<organism evidence="2">
    <name type="scientific">Iconisemion striatum</name>
    <dbReference type="NCBI Taxonomy" id="60296"/>
    <lineage>
        <taxon>Eukaryota</taxon>
        <taxon>Metazoa</taxon>
        <taxon>Chordata</taxon>
        <taxon>Craniata</taxon>
        <taxon>Vertebrata</taxon>
        <taxon>Euteleostomi</taxon>
        <taxon>Actinopterygii</taxon>
        <taxon>Neopterygii</taxon>
        <taxon>Teleostei</taxon>
        <taxon>Neoteleostei</taxon>
        <taxon>Acanthomorphata</taxon>
        <taxon>Ovalentaria</taxon>
        <taxon>Atherinomorphae</taxon>
        <taxon>Cyprinodontiformes</taxon>
        <taxon>Nothobranchiidae</taxon>
        <taxon>Iconisemion</taxon>
    </lineage>
</organism>
<reference evidence="2" key="2">
    <citation type="submission" date="2016-06" db="EMBL/GenBank/DDBJ databases">
        <title>The genome of a short-lived fish provides insights into sex chromosome evolution and the genetic control of aging.</title>
        <authorList>
            <person name="Reichwald K."/>
            <person name="Felder M."/>
            <person name="Petzold A."/>
            <person name="Koch P."/>
            <person name="Groth M."/>
            <person name="Platzer M."/>
        </authorList>
    </citation>
    <scope>NUCLEOTIDE SEQUENCE</scope>
    <source>
        <tissue evidence="2">Brain</tissue>
    </source>
</reference>
<evidence type="ECO:0000313" key="2">
    <source>
        <dbReference type="EMBL" id="SBP13349.1"/>
    </source>
</evidence>